<sequence>MFDLESRFHSFLKQLFVELEQMASRPFAGVVVQMMSKNDSNNSTVSIDNQQPTNPSPIALEPLSNGKAAVLTMLIKLPTGTNPIPQPGQTGIALASSLVTLGNVTLEQNCLKKEKNARQKISTNQAKLDLNPSFSTGV</sequence>
<organism evidence="1 2">
    <name type="scientific">Sarcoptes scabiei</name>
    <name type="common">Itch mite</name>
    <name type="synonym">Acarus scabiei</name>
    <dbReference type="NCBI Taxonomy" id="52283"/>
    <lineage>
        <taxon>Eukaryota</taxon>
        <taxon>Metazoa</taxon>
        <taxon>Ecdysozoa</taxon>
        <taxon>Arthropoda</taxon>
        <taxon>Chelicerata</taxon>
        <taxon>Arachnida</taxon>
        <taxon>Acari</taxon>
        <taxon>Acariformes</taxon>
        <taxon>Sarcoptiformes</taxon>
        <taxon>Astigmata</taxon>
        <taxon>Psoroptidia</taxon>
        <taxon>Sarcoptoidea</taxon>
        <taxon>Sarcoptidae</taxon>
        <taxon>Sarcoptinae</taxon>
        <taxon>Sarcoptes</taxon>
    </lineage>
</organism>
<dbReference type="EMBL" id="JXLN01010013">
    <property type="protein sequence ID" value="KPM04941.1"/>
    <property type="molecule type" value="Genomic_DNA"/>
</dbReference>
<dbReference type="AlphaFoldDB" id="A0A132A1Z0"/>
<proteinExistence type="predicted"/>
<name>A0A132A1Z0_SARSC</name>
<dbReference type="Proteomes" id="UP000616769">
    <property type="component" value="Unassembled WGS sequence"/>
</dbReference>
<protein>
    <submittedName>
        <fullName evidence="1">Attractin-like protein 1</fullName>
    </submittedName>
</protein>
<evidence type="ECO:0000313" key="2">
    <source>
        <dbReference type="Proteomes" id="UP000616769"/>
    </source>
</evidence>
<gene>
    <name evidence="1" type="ORF">QR98_0033960</name>
</gene>
<reference evidence="1 2" key="1">
    <citation type="journal article" date="2015" name="Parasit. Vectors">
        <title>Draft genome of the scabies mite.</title>
        <authorList>
            <person name="Rider S.D.Jr."/>
            <person name="Morgan M.S."/>
            <person name="Arlian L.G."/>
        </authorList>
    </citation>
    <scope>NUCLEOTIDE SEQUENCE [LARGE SCALE GENOMIC DNA]</scope>
    <source>
        <strain evidence="1">Arlian Lab</strain>
    </source>
</reference>
<evidence type="ECO:0000313" key="1">
    <source>
        <dbReference type="EMBL" id="KPM04941.1"/>
    </source>
</evidence>
<comment type="caution">
    <text evidence="1">The sequence shown here is derived from an EMBL/GenBank/DDBJ whole genome shotgun (WGS) entry which is preliminary data.</text>
</comment>
<accession>A0A132A1Z0</accession>
<dbReference type="VEuPathDB" id="VectorBase:SSCA005414"/>